<keyword evidence="1" id="KW-0479">Metal-binding</keyword>
<organism evidence="3 4">
    <name type="scientific">Armillaria ostoyae</name>
    <name type="common">Armillaria root rot fungus</name>
    <dbReference type="NCBI Taxonomy" id="47428"/>
    <lineage>
        <taxon>Eukaryota</taxon>
        <taxon>Fungi</taxon>
        <taxon>Dikarya</taxon>
        <taxon>Basidiomycota</taxon>
        <taxon>Agaricomycotina</taxon>
        <taxon>Agaricomycetes</taxon>
        <taxon>Agaricomycetidae</taxon>
        <taxon>Agaricales</taxon>
        <taxon>Marasmiineae</taxon>
        <taxon>Physalacriaceae</taxon>
        <taxon>Armillaria</taxon>
    </lineage>
</organism>
<dbReference type="OrthoDB" id="2847467at2759"/>
<dbReference type="Gene3D" id="3.30.160.60">
    <property type="entry name" value="Classic Zinc Finger"/>
    <property type="match status" value="1"/>
</dbReference>
<dbReference type="GO" id="GO:0008270">
    <property type="term" value="F:zinc ion binding"/>
    <property type="evidence" value="ECO:0007669"/>
    <property type="project" value="UniProtKB-KW"/>
</dbReference>
<name>A0A284QTG0_ARMOS</name>
<dbReference type="InterPro" id="IPR013087">
    <property type="entry name" value="Znf_C2H2_type"/>
</dbReference>
<proteinExistence type="predicted"/>
<accession>A0A284QTG0</accession>
<evidence type="ECO:0000256" key="1">
    <source>
        <dbReference type="PROSITE-ProRule" id="PRU00042"/>
    </source>
</evidence>
<dbReference type="Proteomes" id="UP000219338">
    <property type="component" value="Unassembled WGS sequence"/>
</dbReference>
<reference evidence="4" key="1">
    <citation type="journal article" date="2017" name="Nat. Ecol. Evol.">
        <title>Genome expansion and lineage-specific genetic innovations in the forest pathogenic fungi Armillaria.</title>
        <authorList>
            <person name="Sipos G."/>
            <person name="Prasanna A.N."/>
            <person name="Walter M.C."/>
            <person name="O'Connor E."/>
            <person name="Balint B."/>
            <person name="Krizsan K."/>
            <person name="Kiss B."/>
            <person name="Hess J."/>
            <person name="Varga T."/>
            <person name="Slot J."/>
            <person name="Riley R."/>
            <person name="Boka B."/>
            <person name="Rigling D."/>
            <person name="Barry K."/>
            <person name="Lee J."/>
            <person name="Mihaltcheva S."/>
            <person name="LaButti K."/>
            <person name="Lipzen A."/>
            <person name="Waldron R."/>
            <person name="Moloney N.M."/>
            <person name="Sperisen C."/>
            <person name="Kredics L."/>
            <person name="Vagvoelgyi C."/>
            <person name="Patrignani A."/>
            <person name="Fitzpatrick D."/>
            <person name="Nagy I."/>
            <person name="Doyle S."/>
            <person name="Anderson J.B."/>
            <person name="Grigoriev I.V."/>
            <person name="Gueldener U."/>
            <person name="Muensterkoetter M."/>
            <person name="Nagy L.G."/>
        </authorList>
    </citation>
    <scope>NUCLEOTIDE SEQUENCE [LARGE SCALE GENOMIC DNA]</scope>
    <source>
        <strain evidence="4">C18/9</strain>
    </source>
</reference>
<evidence type="ECO:0000313" key="4">
    <source>
        <dbReference type="Proteomes" id="UP000219338"/>
    </source>
</evidence>
<keyword evidence="1" id="KW-0862">Zinc</keyword>
<evidence type="ECO:0000259" key="2">
    <source>
        <dbReference type="PROSITE" id="PS50157"/>
    </source>
</evidence>
<keyword evidence="1" id="KW-0863">Zinc-finger</keyword>
<dbReference type="PROSITE" id="PS50157">
    <property type="entry name" value="ZINC_FINGER_C2H2_2"/>
    <property type="match status" value="1"/>
</dbReference>
<dbReference type="OMA" id="ETRIRCN"/>
<sequence length="138" mass="16040">MSSSNFVLNYNIKSHLSQPQSLPNLSPDVPKVRVRCMHPDCDVVLDSLNATIGHFDRNHCDPLPPFVRCPYFGCGVVKRMPGYLRSHFKETKHLFETRIRCNACGRVFERRDQLNKHAQAMKGRCRDDKDSFKEEEEF</sequence>
<gene>
    <name evidence="3" type="ORF">ARMOST_03004</name>
</gene>
<protein>
    <recommendedName>
        <fullName evidence="2">C2H2-type domain-containing protein</fullName>
    </recommendedName>
</protein>
<dbReference type="SMART" id="SM00355">
    <property type="entry name" value="ZnF_C2H2"/>
    <property type="match status" value="3"/>
</dbReference>
<dbReference type="EMBL" id="FUEG01000002">
    <property type="protein sequence ID" value="SJK99693.1"/>
    <property type="molecule type" value="Genomic_DNA"/>
</dbReference>
<keyword evidence="4" id="KW-1185">Reference proteome</keyword>
<dbReference type="AlphaFoldDB" id="A0A284QTG0"/>
<evidence type="ECO:0000313" key="3">
    <source>
        <dbReference type="EMBL" id="SJK99693.1"/>
    </source>
</evidence>
<feature type="domain" description="C2H2-type" evidence="2">
    <location>
        <begin position="99"/>
        <end position="126"/>
    </location>
</feature>